<dbReference type="SUPFAM" id="SSF55874">
    <property type="entry name" value="ATPase domain of HSP90 chaperone/DNA topoisomerase II/histidine kinase"/>
    <property type="match status" value="1"/>
</dbReference>
<evidence type="ECO:0000259" key="14">
    <source>
        <dbReference type="PROSITE" id="PS50109"/>
    </source>
</evidence>
<dbReference type="PANTHER" id="PTHR34220">
    <property type="entry name" value="SENSOR HISTIDINE KINASE YPDA"/>
    <property type="match status" value="1"/>
</dbReference>
<feature type="compositionally biased region" description="Low complexity" evidence="12">
    <location>
        <begin position="229"/>
        <end position="264"/>
    </location>
</feature>
<evidence type="ECO:0000256" key="3">
    <source>
        <dbReference type="ARBA" id="ARBA00012438"/>
    </source>
</evidence>
<sequence length="604" mass="68078">MNRWLSAFKNLRFRQKLVLSYLIVILIPLMTLGLYSFNQSKLFLRMQAEQGLRATVSTMAESLNSKMVWYDGIIKSIVSNAGFHKIFSNHYLDLTVMAEDIRNVLEPYFNTVLYLNKEIEQMTVYSKGMPEFGDYMKDKERVLEEAWFNEALKSKQTEWSSTGQAIIAARAFPDIYVNKNISVLYIRLSQNQVLAEIGKSNLDQYGIVISDDQQRIVFANRDTAHSAAADRVASDASDASDTPNASNASNASNAPNSPNAASRDQSLRPEEVVKLKDGLVKIAGVSYIVIQKPIALPGWTLHCYIPVNMIAADAGSIMKATLVVVLICLLTLLVLIWIFSHTMLKPIRHLNKKMIQVEDGNLHVVVHSSAKDEIGELTNRFGHMLNRINELIQEMYQNKIIQKEAELKALQSQINPHFLYNSLSIIHWKAIQIEADDIGHIVTSLSRFYRTALNKGSNVISIRNEMDNIRSYLDIQLIMHDHSFDAVFSIDEQIYEYDMINLVLQPIVENAIDHGIDLKTEGRGCLTIRGTINGDYIAIDIEDNGPGIEPGLMEQLLSAHSDGYGLKNVHERIRLFFGEQYGITIESEPGAGTCMKLLFPKFKG</sequence>
<reference evidence="16 17" key="1">
    <citation type="submission" date="2021-03" db="EMBL/GenBank/DDBJ databases">
        <title>Genomic Encyclopedia of Type Strains, Phase IV (KMG-IV): sequencing the most valuable type-strain genomes for metagenomic binning, comparative biology and taxonomic classification.</title>
        <authorList>
            <person name="Goeker M."/>
        </authorList>
    </citation>
    <scope>NUCLEOTIDE SEQUENCE [LARGE SCALE GENOMIC DNA]</scope>
    <source>
        <strain evidence="16 17">DSM 26048</strain>
    </source>
</reference>
<dbReference type="EMBL" id="JAGGLB010000001">
    <property type="protein sequence ID" value="MBP1988795.1"/>
    <property type="molecule type" value="Genomic_DNA"/>
</dbReference>
<feature type="transmembrane region" description="Helical" evidence="13">
    <location>
        <begin position="322"/>
        <end position="344"/>
    </location>
</feature>
<keyword evidence="7" id="KW-0547">Nucleotide-binding</keyword>
<gene>
    <name evidence="16" type="ORF">J2Z66_000390</name>
</gene>
<accession>A0ABS4INQ0</accession>
<dbReference type="EC" id="2.7.13.3" evidence="3"/>
<evidence type="ECO:0000256" key="4">
    <source>
        <dbReference type="ARBA" id="ARBA00022475"/>
    </source>
</evidence>
<dbReference type="SMART" id="SM00304">
    <property type="entry name" value="HAMP"/>
    <property type="match status" value="1"/>
</dbReference>
<dbReference type="SUPFAM" id="SSF158472">
    <property type="entry name" value="HAMP domain-like"/>
    <property type="match status" value="1"/>
</dbReference>
<evidence type="ECO:0000256" key="12">
    <source>
        <dbReference type="SAM" id="MobiDB-lite"/>
    </source>
</evidence>
<keyword evidence="8 16" id="KW-0418">Kinase</keyword>
<dbReference type="Pfam" id="PF00672">
    <property type="entry name" value="HAMP"/>
    <property type="match status" value="1"/>
</dbReference>
<dbReference type="Pfam" id="PF06580">
    <property type="entry name" value="His_kinase"/>
    <property type="match status" value="1"/>
</dbReference>
<dbReference type="Pfam" id="PF02518">
    <property type="entry name" value="HATPase_c"/>
    <property type="match status" value="1"/>
</dbReference>
<keyword evidence="17" id="KW-1185">Reference proteome</keyword>
<evidence type="ECO:0000256" key="10">
    <source>
        <dbReference type="ARBA" id="ARBA00023012"/>
    </source>
</evidence>
<dbReference type="InterPro" id="IPR003660">
    <property type="entry name" value="HAMP_dom"/>
</dbReference>
<evidence type="ECO:0000256" key="11">
    <source>
        <dbReference type="ARBA" id="ARBA00023136"/>
    </source>
</evidence>
<keyword evidence="5" id="KW-0597">Phosphoprotein</keyword>
<keyword evidence="10" id="KW-0902">Two-component regulatory system</keyword>
<organism evidence="16 17">
    <name type="scientific">Paenibacillus eucommiae</name>
    <dbReference type="NCBI Taxonomy" id="1355755"/>
    <lineage>
        <taxon>Bacteria</taxon>
        <taxon>Bacillati</taxon>
        <taxon>Bacillota</taxon>
        <taxon>Bacilli</taxon>
        <taxon>Bacillales</taxon>
        <taxon>Paenibacillaceae</taxon>
        <taxon>Paenibacillus</taxon>
    </lineage>
</organism>
<dbReference type="PANTHER" id="PTHR34220:SF7">
    <property type="entry name" value="SENSOR HISTIDINE KINASE YPDA"/>
    <property type="match status" value="1"/>
</dbReference>
<feature type="domain" description="Histidine kinase" evidence="14">
    <location>
        <begin position="504"/>
        <end position="603"/>
    </location>
</feature>
<evidence type="ECO:0000313" key="17">
    <source>
        <dbReference type="Proteomes" id="UP001519287"/>
    </source>
</evidence>
<name>A0ABS4INQ0_9BACL</name>
<evidence type="ECO:0000259" key="15">
    <source>
        <dbReference type="PROSITE" id="PS50885"/>
    </source>
</evidence>
<dbReference type="Proteomes" id="UP001519287">
    <property type="component" value="Unassembled WGS sequence"/>
</dbReference>
<protein>
    <recommendedName>
        <fullName evidence="3">histidine kinase</fullName>
        <ecNumber evidence="3">2.7.13.3</ecNumber>
    </recommendedName>
</protein>
<evidence type="ECO:0000313" key="16">
    <source>
        <dbReference type="EMBL" id="MBP1988795.1"/>
    </source>
</evidence>
<comment type="catalytic activity">
    <reaction evidence="1">
        <text>ATP + protein L-histidine = ADP + protein N-phospho-L-histidine.</text>
        <dbReference type="EC" id="2.7.13.3"/>
    </reaction>
</comment>
<keyword evidence="9" id="KW-0067">ATP-binding</keyword>
<keyword evidence="4" id="KW-1003">Cell membrane</keyword>
<keyword evidence="13" id="KW-0812">Transmembrane</keyword>
<dbReference type="Gene3D" id="6.10.340.10">
    <property type="match status" value="1"/>
</dbReference>
<evidence type="ECO:0000256" key="8">
    <source>
        <dbReference type="ARBA" id="ARBA00022777"/>
    </source>
</evidence>
<evidence type="ECO:0000256" key="5">
    <source>
        <dbReference type="ARBA" id="ARBA00022553"/>
    </source>
</evidence>
<dbReference type="InterPro" id="IPR003594">
    <property type="entry name" value="HATPase_dom"/>
</dbReference>
<dbReference type="PROSITE" id="PS50109">
    <property type="entry name" value="HIS_KIN"/>
    <property type="match status" value="1"/>
</dbReference>
<evidence type="ECO:0000256" key="7">
    <source>
        <dbReference type="ARBA" id="ARBA00022741"/>
    </source>
</evidence>
<dbReference type="SMART" id="SM00387">
    <property type="entry name" value="HATPase_c"/>
    <property type="match status" value="1"/>
</dbReference>
<dbReference type="PRINTS" id="PR00344">
    <property type="entry name" value="BCTRLSENSOR"/>
</dbReference>
<keyword evidence="13" id="KW-1133">Transmembrane helix</keyword>
<evidence type="ECO:0000256" key="13">
    <source>
        <dbReference type="SAM" id="Phobius"/>
    </source>
</evidence>
<evidence type="ECO:0000256" key="2">
    <source>
        <dbReference type="ARBA" id="ARBA00004651"/>
    </source>
</evidence>
<feature type="domain" description="HAMP" evidence="15">
    <location>
        <begin position="341"/>
        <end position="393"/>
    </location>
</feature>
<keyword evidence="6 16" id="KW-0808">Transferase</keyword>
<feature type="region of interest" description="Disordered" evidence="12">
    <location>
        <begin position="229"/>
        <end position="267"/>
    </location>
</feature>
<dbReference type="CDD" id="cd06225">
    <property type="entry name" value="HAMP"/>
    <property type="match status" value="1"/>
</dbReference>
<dbReference type="InterPro" id="IPR050640">
    <property type="entry name" value="Bact_2-comp_sensor_kinase"/>
</dbReference>
<evidence type="ECO:0000256" key="1">
    <source>
        <dbReference type="ARBA" id="ARBA00000085"/>
    </source>
</evidence>
<dbReference type="InterPro" id="IPR036890">
    <property type="entry name" value="HATPase_C_sf"/>
</dbReference>
<dbReference type="InterPro" id="IPR004358">
    <property type="entry name" value="Sig_transdc_His_kin-like_C"/>
</dbReference>
<comment type="subcellular location">
    <subcellularLocation>
        <location evidence="2">Cell membrane</location>
        <topology evidence="2">Multi-pass membrane protein</topology>
    </subcellularLocation>
</comment>
<feature type="transmembrane region" description="Helical" evidence="13">
    <location>
        <begin position="18"/>
        <end position="37"/>
    </location>
</feature>
<keyword evidence="11 13" id="KW-0472">Membrane</keyword>
<proteinExistence type="predicted"/>
<evidence type="ECO:0000256" key="6">
    <source>
        <dbReference type="ARBA" id="ARBA00022679"/>
    </source>
</evidence>
<dbReference type="Gene3D" id="3.30.565.10">
    <property type="entry name" value="Histidine kinase-like ATPase, C-terminal domain"/>
    <property type="match status" value="1"/>
</dbReference>
<dbReference type="GO" id="GO:0004673">
    <property type="term" value="F:protein histidine kinase activity"/>
    <property type="evidence" value="ECO:0007669"/>
    <property type="project" value="UniProtKB-EC"/>
</dbReference>
<comment type="caution">
    <text evidence="16">The sequence shown here is derived from an EMBL/GenBank/DDBJ whole genome shotgun (WGS) entry which is preliminary data.</text>
</comment>
<dbReference type="InterPro" id="IPR005467">
    <property type="entry name" value="His_kinase_dom"/>
</dbReference>
<evidence type="ECO:0000256" key="9">
    <source>
        <dbReference type="ARBA" id="ARBA00022840"/>
    </source>
</evidence>
<dbReference type="RefSeq" id="WP_209969209.1">
    <property type="nucleotide sequence ID" value="NZ_JAGGLB010000001.1"/>
</dbReference>
<dbReference type="InterPro" id="IPR010559">
    <property type="entry name" value="Sig_transdc_His_kin_internal"/>
</dbReference>
<dbReference type="PROSITE" id="PS50885">
    <property type="entry name" value="HAMP"/>
    <property type="match status" value="1"/>
</dbReference>